<evidence type="ECO:0000313" key="2">
    <source>
        <dbReference type="EMBL" id="CAB4199104.1"/>
    </source>
</evidence>
<protein>
    <submittedName>
        <fullName evidence="2">Uncharacterized protein</fullName>
    </submittedName>
</protein>
<evidence type="ECO:0000313" key="1">
    <source>
        <dbReference type="EMBL" id="CAB4150406.1"/>
    </source>
</evidence>
<name>A0A6J5S299_9CAUD</name>
<organism evidence="2">
    <name type="scientific">uncultured Caudovirales phage</name>
    <dbReference type="NCBI Taxonomy" id="2100421"/>
    <lineage>
        <taxon>Viruses</taxon>
        <taxon>Duplodnaviria</taxon>
        <taxon>Heunggongvirae</taxon>
        <taxon>Uroviricota</taxon>
        <taxon>Caudoviricetes</taxon>
        <taxon>Peduoviridae</taxon>
        <taxon>Maltschvirus</taxon>
        <taxon>Maltschvirus maltsch</taxon>
    </lineage>
</organism>
<sequence>MALPTGMRFSSTDMEYDYAIAVTTGDTSTSNFTACRALFINHSAIATVKVTMQNGDDVTFAGIPASAGYILPVRAIRVWTTGSTITTVTALY</sequence>
<proteinExistence type="predicted"/>
<gene>
    <name evidence="2" type="ORF">UFOVP1332_20</name>
    <name evidence="1" type="ORF">UFOVP565_23</name>
</gene>
<accession>A0A6J5S299</accession>
<reference evidence="2" key="1">
    <citation type="submission" date="2020-05" db="EMBL/GenBank/DDBJ databases">
        <authorList>
            <person name="Chiriac C."/>
            <person name="Salcher M."/>
            <person name="Ghai R."/>
            <person name="Kavagutti S V."/>
        </authorList>
    </citation>
    <scope>NUCLEOTIDE SEQUENCE</scope>
</reference>
<dbReference type="EMBL" id="LR796545">
    <property type="protein sequence ID" value="CAB4150406.1"/>
    <property type="molecule type" value="Genomic_DNA"/>
</dbReference>
<dbReference type="EMBL" id="LR797279">
    <property type="protein sequence ID" value="CAB4199104.1"/>
    <property type="molecule type" value="Genomic_DNA"/>
</dbReference>